<dbReference type="Gene3D" id="1.10.510.10">
    <property type="entry name" value="Transferase(Phosphotransferase) domain 1"/>
    <property type="match status" value="1"/>
</dbReference>
<dbReference type="Pfam" id="PF07714">
    <property type="entry name" value="PK_Tyr_Ser-Thr"/>
    <property type="match status" value="1"/>
</dbReference>
<keyword evidence="6 19" id="KW-0732">Signal</keyword>
<dbReference type="InterPro" id="IPR000719">
    <property type="entry name" value="Prot_kinase_dom"/>
</dbReference>
<sequence>MDATEKLLYIMILLQFTSCSCLDKITANQTFREGNLLVSKGNEFAFGFFSPGSSSNRYLGIWFYKVSEKSVVWVANRNNPISGSSGVLLINQNGNLVLYSDPDQKVPLWSTNLTVESSESDTPVLQLLDSGNLVLLQGRSERIVWQSFDYPTDTWLSGMRIGLNCKAGFPWMLTSWRSANDPSIGDYSLKLDTRGSPQFFLYKFSKPYWRSTPWPWGRVMDIYNYTYVNNQNEIYYTYNTFDASFILRGVVHYSGFAKWLRQHNGQWKEFWSVPESRCDLYAKCGAFSKCSPSYPDKFECSCLPGYEPKFPRDWLLRDASGGCIMKREDPSSLCGQGEGFVKVENVKLPDTSAAIWVDMNTSHMRCEQECKKNCACSAYTSIGITGKGSGCLAWYGQLWDTVDYAGEGFDLYVRVDAVELAENERKLTASHGKERNILVLSLSSAWIIIFFLTYLWLKRRRTRKKKKSENGVFDPIHGSIYHRNTLLACEVGGSSHPPDITFFDLNTMVTATNNFSPAHKLGQGGFGSVYKGQLFNGQEVAVKRLSRNSVQGIEEFKNEVMLIAKLQHRNLVKLVGCCSEGGEQMLIYEYLPNKSLDSFLFDQRGKSALDWRKRFNLIIGMARGILYLHQDSRLRIIHRDLKSSNILLDAEMNPKISDFGLARIFKADQIQEKTNRVVGTYGYMSPEYAVFGKFSVKSDVFSFGVIMLEIITGKKSNDFITVKSSLCLIGHVWELWIEDNALQVVDSSLKGSYPPHEVLRCIQIGLLCVQEDAAERPTMSEVILMLNSETALPSPKHPAYSFRASSSNTNSFGVGEERSGSVNEVTVTTFVAR</sequence>
<dbReference type="EMBL" id="KK915662">
    <property type="protein sequence ID" value="KDP20846.1"/>
    <property type="molecule type" value="Genomic_DNA"/>
</dbReference>
<dbReference type="InterPro" id="IPR024171">
    <property type="entry name" value="SRK-like_kinase"/>
</dbReference>
<dbReference type="Pfam" id="PF08276">
    <property type="entry name" value="PAN_2"/>
    <property type="match status" value="1"/>
</dbReference>
<keyword evidence="13" id="KW-0325">Glycoprotein</keyword>
<dbReference type="CDD" id="cd00028">
    <property type="entry name" value="B_lectin"/>
    <property type="match status" value="1"/>
</dbReference>
<dbReference type="OrthoDB" id="1933550at2759"/>
<evidence type="ECO:0000256" key="15">
    <source>
        <dbReference type="ARBA" id="ARBA00048679"/>
    </source>
</evidence>
<dbReference type="Pfam" id="PF00954">
    <property type="entry name" value="S_locus_glycop"/>
    <property type="match status" value="1"/>
</dbReference>
<reference evidence="23 24" key="1">
    <citation type="journal article" date="2014" name="PLoS ONE">
        <title>Global Analysis of Gene Expression Profiles in Physic Nut (Jatropha curcas L.) Seedlings Exposed to Salt Stress.</title>
        <authorList>
            <person name="Zhang L."/>
            <person name="Zhang C."/>
            <person name="Wu P."/>
            <person name="Chen Y."/>
            <person name="Li M."/>
            <person name="Jiang H."/>
            <person name="Wu G."/>
        </authorList>
    </citation>
    <scope>NUCLEOTIDE SEQUENCE [LARGE SCALE GENOMIC DNA]</scope>
    <source>
        <strain evidence="24">cv. GZQX0401</strain>
        <tissue evidence="23">Young leaves</tissue>
    </source>
</reference>
<dbReference type="CDD" id="cd14066">
    <property type="entry name" value="STKc_IRAK"/>
    <property type="match status" value="1"/>
</dbReference>
<keyword evidence="9 16" id="KW-0067">ATP-binding</keyword>
<dbReference type="SUPFAM" id="SSF51110">
    <property type="entry name" value="alpha-D-mannose-specific plant lectins"/>
    <property type="match status" value="1"/>
</dbReference>
<dbReference type="Pfam" id="PF01453">
    <property type="entry name" value="B_lectin"/>
    <property type="match status" value="1"/>
</dbReference>
<feature type="binding site" evidence="17">
    <location>
        <position position="543"/>
    </location>
    <ligand>
        <name>ATP</name>
        <dbReference type="ChEBI" id="CHEBI:30616"/>
    </ligand>
</feature>
<dbReference type="SMART" id="SM00473">
    <property type="entry name" value="PAN_AP"/>
    <property type="match status" value="1"/>
</dbReference>
<evidence type="ECO:0000256" key="3">
    <source>
        <dbReference type="ARBA" id="ARBA00022527"/>
    </source>
</evidence>
<keyword evidence="12" id="KW-1015">Disulfide bond</keyword>
<dbReference type="SMART" id="SM00220">
    <property type="entry name" value="S_TKc"/>
    <property type="match status" value="1"/>
</dbReference>
<evidence type="ECO:0000259" key="22">
    <source>
        <dbReference type="PROSITE" id="PS50948"/>
    </source>
</evidence>
<dbReference type="PROSITE" id="PS50927">
    <property type="entry name" value="BULB_LECTIN"/>
    <property type="match status" value="1"/>
</dbReference>
<gene>
    <name evidence="23" type="ORF">JCGZ_21317</name>
</gene>
<evidence type="ECO:0000313" key="23">
    <source>
        <dbReference type="EMBL" id="KDP20846.1"/>
    </source>
</evidence>
<comment type="catalytic activity">
    <reaction evidence="15 16">
        <text>L-seryl-[protein] + ATP = O-phospho-L-seryl-[protein] + ADP + H(+)</text>
        <dbReference type="Rhea" id="RHEA:17989"/>
        <dbReference type="Rhea" id="RHEA-COMP:9863"/>
        <dbReference type="Rhea" id="RHEA-COMP:11604"/>
        <dbReference type="ChEBI" id="CHEBI:15378"/>
        <dbReference type="ChEBI" id="CHEBI:29999"/>
        <dbReference type="ChEBI" id="CHEBI:30616"/>
        <dbReference type="ChEBI" id="CHEBI:83421"/>
        <dbReference type="ChEBI" id="CHEBI:456216"/>
        <dbReference type="EC" id="2.7.11.1"/>
    </reaction>
</comment>
<evidence type="ECO:0000256" key="17">
    <source>
        <dbReference type="PROSITE-ProRule" id="PRU10141"/>
    </source>
</evidence>
<name>A0A067JAK6_JATCU</name>
<comment type="subcellular location">
    <subcellularLocation>
        <location evidence="1">Cell membrane</location>
        <topology evidence="1">Single-pass type I membrane protein</topology>
    </subcellularLocation>
</comment>
<dbReference type="PROSITE" id="PS51257">
    <property type="entry name" value="PROKAR_LIPOPROTEIN"/>
    <property type="match status" value="1"/>
</dbReference>
<organism evidence="23 24">
    <name type="scientific">Jatropha curcas</name>
    <name type="common">Barbados nut</name>
    <dbReference type="NCBI Taxonomy" id="180498"/>
    <lineage>
        <taxon>Eukaryota</taxon>
        <taxon>Viridiplantae</taxon>
        <taxon>Streptophyta</taxon>
        <taxon>Embryophyta</taxon>
        <taxon>Tracheophyta</taxon>
        <taxon>Spermatophyta</taxon>
        <taxon>Magnoliopsida</taxon>
        <taxon>eudicotyledons</taxon>
        <taxon>Gunneridae</taxon>
        <taxon>Pentapetalae</taxon>
        <taxon>rosids</taxon>
        <taxon>fabids</taxon>
        <taxon>Malpighiales</taxon>
        <taxon>Euphorbiaceae</taxon>
        <taxon>Crotonoideae</taxon>
        <taxon>Jatropheae</taxon>
        <taxon>Jatropha</taxon>
    </lineage>
</organism>
<dbReference type="InterPro" id="IPR003609">
    <property type="entry name" value="Pan_app"/>
</dbReference>
<dbReference type="PROSITE" id="PS50011">
    <property type="entry name" value="PROTEIN_KINASE_DOM"/>
    <property type="match status" value="1"/>
</dbReference>
<evidence type="ECO:0000256" key="13">
    <source>
        <dbReference type="ARBA" id="ARBA00023180"/>
    </source>
</evidence>
<feature type="transmembrane region" description="Helical" evidence="18">
    <location>
        <begin position="437"/>
        <end position="457"/>
    </location>
</feature>
<dbReference type="InterPro" id="IPR021820">
    <property type="entry name" value="S-locus_recpt_kinase_C"/>
</dbReference>
<evidence type="ECO:0000256" key="1">
    <source>
        <dbReference type="ARBA" id="ARBA00004251"/>
    </source>
</evidence>
<evidence type="ECO:0000256" key="8">
    <source>
        <dbReference type="ARBA" id="ARBA00022777"/>
    </source>
</evidence>
<evidence type="ECO:0000259" key="20">
    <source>
        <dbReference type="PROSITE" id="PS50011"/>
    </source>
</evidence>
<evidence type="ECO:0000259" key="21">
    <source>
        <dbReference type="PROSITE" id="PS50927"/>
    </source>
</evidence>
<dbReference type="GO" id="GO:0005886">
    <property type="term" value="C:plasma membrane"/>
    <property type="evidence" value="ECO:0007669"/>
    <property type="project" value="UniProtKB-SubCell"/>
</dbReference>
<keyword evidence="4 16" id="KW-0808">Transferase</keyword>
<protein>
    <recommendedName>
        <fullName evidence="16">Receptor-like serine/threonine-protein kinase</fullName>
        <ecNumber evidence="16">2.7.11.1</ecNumber>
    </recommendedName>
</protein>
<keyword evidence="2" id="KW-1003">Cell membrane</keyword>
<dbReference type="InterPro" id="IPR036426">
    <property type="entry name" value="Bulb-type_lectin_dom_sf"/>
</dbReference>
<dbReference type="PROSITE" id="PS00107">
    <property type="entry name" value="PROTEIN_KINASE_ATP"/>
    <property type="match status" value="1"/>
</dbReference>
<feature type="domain" description="Bulb-type lectin" evidence="21">
    <location>
        <begin position="22"/>
        <end position="148"/>
    </location>
</feature>
<evidence type="ECO:0000256" key="18">
    <source>
        <dbReference type="SAM" id="Phobius"/>
    </source>
</evidence>
<feature type="chain" id="PRO_5001641783" description="Receptor-like serine/threonine-protein kinase" evidence="19">
    <location>
        <begin position="20"/>
        <end position="833"/>
    </location>
</feature>
<evidence type="ECO:0000256" key="5">
    <source>
        <dbReference type="ARBA" id="ARBA00022692"/>
    </source>
</evidence>
<evidence type="ECO:0000256" key="10">
    <source>
        <dbReference type="ARBA" id="ARBA00022989"/>
    </source>
</evidence>
<dbReference type="InterPro" id="IPR008271">
    <property type="entry name" value="Ser/Thr_kinase_AS"/>
</dbReference>
<dbReference type="CDD" id="cd01098">
    <property type="entry name" value="PAN_AP_plant"/>
    <property type="match status" value="1"/>
</dbReference>
<dbReference type="FunFam" id="2.90.10.10:FF:000005">
    <property type="entry name" value="G-type lectin S-receptor-like serine/threonine-protein kinase"/>
    <property type="match status" value="1"/>
</dbReference>
<evidence type="ECO:0000256" key="4">
    <source>
        <dbReference type="ARBA" id="ARBA00022679"/>
    </source>
</evidence>
<dbReference type="Pfam" id="PF11883">
    <property type="entry name" value="DUF3403"/>
    <property type="match status" value="1"/>
</dbReference>
<dbReference type="InterPro" id="IPR011009">
    <property type="entry name" value="Kinase-like_dom_sf"/>
</dbReference>
<keyword evidence="11 18" id="KW-0472">Membrane</keyword>
<comment type="similarity">
    <text evidence="16">Belongs to the protein kinase superfamily. Ser/Thr protein kinase family.</text>
</comment>
<dbReference type="InterPro" id="IPR000858">
    <property type="entry name" value="S_locus_glycoprot_dom"/>
</dbReference>
<feature type="domain" description="Apple" evidence="22">
    <location>
        <begin position="334"/>
        <end position="416"/>
    </location>
</feature>
<dbReference type="PROSITE" id="PS50948">
    <property type="entry name" value="PAN"/>
    <property type="match status" value="1"/>
</dbReference>
<proteinExistence type="inferred from homology"/>
<keyword evidence="5 18" id="KW-0812">Transmembrane</keyword>
<evidence type="ECO:0000256" key="11">
    <source>
        <dbReference type="ARBA" id="ARBA00023136"/>
    </source>
</evidence>
<dbReference type="PANTHER" id="PTHR27002:SF839">
    <property type="entry name" value="NON-SPECIFIC SERINE_THREONINE PROTEIN KINASE"/>
    <property type="match status" value="1"/>
</dbReference>
<dbReference type="Gene3D" id="2.90.10.10">
    <property type="entry name" value="Bulb-type lectin domain"/>
    <property type="match status" value="1"/>
</dbReference>
<dbReference type="GO" id="GO:0048544">
    <property type="term" value="P:recognition of pollen"/>
    <property type="evidence" value="ECO:0007669"/>
    <property type="project" value="InterPro"/>
</dbReference>
<keyword evidence="24" id="KW-1185">Reference proteome</keyword>
<dbReference type="GO" id="GO:0106310">
    <property type="term" value="F:protein serine kinase activity"/>
    <property type="evidence" value="ECO:0007669"/>
    <property type="project" value="RHEA"/>
</dbReference>
<dbReference type="EC" id="2.7.11.1" evidence="16"/>
<dbReference type="FunFam" id="3.30.200.20:FF:000195">
    <property type="entry name" value="G-type lectin S-receptor-like serine/threonine-protein kinase"/>
    <property type="match status" value="1"/>
</dbReference>
<feature type="signal peptide" evidence="19">
    <location>
        <begin position="1"/>
        <end position="19"/>
    </location>
</feature>
<evidence type="ECO:0000256" key="14">
    <source>
        <dbReference type="ARBA" id="ARBA00047899"/>
    </source>
</evidence>
<evidence type="ECO:0000256" key="2">
    <source>
        <dbReference type="ARBA" id="ARBA00022475"/>
    </source>
</evidence>
<evidence type="ECO:0000256" key="16">
    <source>
        <dbReference type="PIRNR" id="PIRNR000641"/>
    </source>
</evidence>
<keyword evidence="3 16" id="KW-0723">Serine/threonine-protein kinase</keyword>
<dbReference type="SUPFAM" id="SSF56112">
    <property type="entry name" value="Protein kinase-like (PK-like)"/>
    <property type="match status" value="1"/>
</dbReference>
<dbReference type="PIRSF" id="PIRSF000641">
    <property type="entry name" value="SRK"/>
    <property type="match status" value="1"/>
</dbReference>
<dbReference type="Gene3D" id="3.30.200.20">
    <property type="entry name" value="Phosphorylase Kinase, domain 1"/>
    <property type="match status" value="1"/>
</dbReference>
<keyword evidence="7 16" id="KW-0547">Nucleotide-binding</keyword>
<dbReference type="SMART" id="SM00108">
    <property type="entry name" value="B_lectin"/>
    <property type="match status" value="1"/>
</dbReference>
<dbReference type="InterPro" id="IPR017441">
    <property type="entry name" value="Protein_kinase_ATP_BS"/>
</dbReference>
<dbReference type="PANTHER" id="PTHR27002">
    <property type="entry name" value="RECEPTOR-LIKE SERINE/THREONINE-PROTEIN KINASE SD1-8"/>
    <property type="match status" value="1"/>
</dbReference>
<dbReference type="AlphaFoldDB" id="A0A067JAK6"/>
<evidence type="ECO:0000256" key="7">
    <source>
        <dbReference type="ARBA" id="ARBA00022741"/>
    </source>
</evidence>
<dbReference type="GO" id="GO:0005524">
    <property type="term" value="F:ATP binding"/>
    <property type="evidence" value="ECO:0007669"/>
    <property type="project" value="UniProtKB-UniRule"/>
</dbReference>
<feature type="domain" description="Protein kinase" evidence="20">
    <location>
        <begin position="515"/>
        <end position="800"/>
    </location>
</feature>
<accession>A0A067JAK6</accession>
<evidence type="ECO:0000256" key="9">
    <source>
        <dbReference type="ARBA" id="ARBA00022840"/>
    </source>
</evidence>
<evidence type="ECO:0000256" key="19">
    <source>
        <dbReference type="SAM" id="SignalP"/>
    </source>
</evidence>
<dbReference type="Proteomes" id="UP000027138">
    <property type="component" value="Unassembled WGS sequence"/>
</dbReference>
<evidence type="ECO:0000256" key="6">
    <source>
        <dbReference type="ARBA" id="ARBA00022729"/>
    </source>
</evidence>
<dbReference type="InterPro" id="IPR001245">
    <property type="entry name" value="Ser-Thr/Tyr_kinase_cat_dom"/>
</dbReference>
<keyword evidence="8 16" id="KW-0418">Kinase</keyword>
<evidence type="ECO:0000313" key="24">
    <source>
        <dbReference type="Proteomes" id="UP000027138"/>
    </source>
</evidence>
<comment type="catalytic activity">
    <reaction evidence="14 16">
        <text>L-threonyl-[protein] + ATP = O-phospho-L-threonyl-[protein] + ADP + H(+)</text>
        <dbReference type="Rhea" id="RHEA:46608"/>
        <dbReference type="Rhea" id="RHEA-COMP:11060"/>
        <dbReference type="Rhea" id="RHEA-COMP:11605"/>
        <dbReference type="ChEBI" id="CHEBI:15378"/>
        <dbReference type="ChEBI" id="CHEBI:30013"/>
        <dbReference type="ChEBI" id="CHEBI:30616"/>
        <dbReference type="ChEBI" id="CHEBI:61977"/>
        <dbReference type="ChEBI" id="CHEBI:456216"/>
        <dbReference type="EC" id="2.7.11.1"/>
    </reaction>
</comment>
<dbReference type="FunFam" id="1.10.510.10:FF:000060">
    <property type="entry name" value="G-type lectin S-receptor-like serine/threonine-protein kinase"/>
    <property type="match status" value="1"/>
</dbReference>
<dbReference type="GO" id="GO:0004674">
    <property type="term" value="F:protein serine/threonine kinase activity"/>
    <property type="evidence" value="ECO:0007669"/>
    <property type="project" value="UniProtKB-KW"/>
</dbReference>
<dbReference type="PROSITE" id="PS00108">
    <property type="entry name" value="PROTEIN_KINASE_ST"/>
    <property type="match status" value="1"/>
</dbReference>
<evidence type="ECO:0000256" key="12">
    <source>
        <dbReference type="ARBA" id="ARBA00023157"/>
    </source>
</evidence>
<dbReference type="InterPro" id="IPR001480">
    <property type="entry name" value="Bulb-type_lectin_dom"/>
</dbReference>
<keyword evidence="10 18" id="KW-1133">Transmembrane helix</keyword>